<gene>
    <name evidence="8" type="ORF">FVR03_14955</name>
</gene>
<dbReference type="RefSeq" id="WP_147922566.1">
    <property type="nucleotide sequence ID" value="NZ_VRTY01000058.1"/>
</dbReference>
<feature type="transmembrane region" description="Helical" evidence="6">
    <location>
        <begin position="21"/>
        <end position="43"/>
    </location>
</feature>
<name>A0A5C8JKT8_9BACT</name>
<evidence type="ECO:0000313" key="9">
    <source>
        <dbReference type="Proteomes" id="UP000321926"/>
    </source>
</evidence>
<proteinExistence type="predicted"/>
<feature type="transmembrane region" description="Helical" evidence="6">
    <location>
        <begin position="105"/>
        <end position="127"/>
    </location>
</feature>
<comment type="subcellular location">
    <subcellularLocation>
        <location evidence="1">Cell membrane</location>
        <topology evidence="1">Multi-pass membrane protein</topology>
    </subcellularLocation>
</comment>
<evidence type="ECO:0000313" key="8">
    <source>
        <dbReference type="EMBL" id="TXK37656.1"/>
    </source>
</evidence>
<evidence type="ECO:0000256" key="5">
    <source>
        <dbReference type="ARBA" id="ARBA00023136"/>
    </source>
</evidence>
<protein>
    <submittedName>
        <fullName evidence="8">RDD family protein</fullName>
    </submittedName>
</protein>
<evidence type="ECO:0000256" key="2">
    <source>
        <dbReference type="ARBA" id="ARBA00022475"/>
    </source>
</evidence>
<keyword evidence="5 6" id="KW-0472">Membrane</keyword>
<dbReference type="Proteomes" id="UP000321926">
    <property type="component" value="Unassembled WGS sequence"/>
</dbReference>
<evidence type="ECO:0000256" key="3">
    <source>
        <dbReference type="ARBA" id="ARBA00022692"/>
    </source>
</evidence>
<comment type="caution">
    <text evidence="8">The sequence shown here is derived from an EMBL/GenBank/DDBJ whole genome shotgun (WGS) entry which is preliminary data.</text>
</comment>
<dbReference type="InterPro" id="IPR010432">
    <property type="entry name" value="RDD"/>
</dbReference>
<accession>A0A5C8JKT8</accession>
<keyword evidence="3 6" id="KW-0812">Transmembrane</keyword>
<dbReference type="PANTHER" id="PTHR36115:SF6">
    <property type="entry name" value="PROLINE-RICH ANTIGEN HOMOLOG"/>
    <property type="match status" value="1"/>
</dbReference>
<sequence>MQLVYNKSSQNPQIAATSARAAALLFDCLLLSAIIGFVDYVTISSDESALFLKPERVLHLLFGWLYFAGAESAPWQATIGKYLLGLKVTSISGGRISFTCATIRYFTRPFTLVAWLFRLLLTAPAYLSRALHDSLSSTRVVAL</sequence>
<organism evidence="8 9">
    <name type="scientific">Pontibacter qinzhouensis</name>
    <dbReference type="NCBI Taxonomy" id="2603253"/>
    <lineage>
        <taxon>Bacteria</taxon>
        <taxon>Pseudomonadati</taxon>
        <taxon>Bacteroidota</taxon>
        <taxon>Cytophagia</taxon>
        <taxon>Cytophagales</taxon>
        <taxon>Hymenobacteraceae</taxon>
        <taxon>Pontibacter</taxon>
    </lineage>
</organism>
<evidence type="ECO:0000256" key="6">
    <source>
        <dbReference type="SAM" id="Phobius"/>
    </source>
</evidence>
<dbReference type="InterPro" id="IPR051791">
    <property type="entry name" value="Pra-immunoreactive"/>
</dbReference>
<dbReference type="EMBL" id="VRTY01000058">
    <property type="protein sequence ID" value="TXK37656.1"/>
    <property type="molecule type" value="Genomic_DNA"/>
</dbReference>
<evidence type="ECO:0000256" key="4">
    <source>
        <dbReference type="ARBA" id="ARBA00022989"/>
    </source>
</evidence>
<feature type="transmembrane region" description="Helical" evidence="6">
    <location>
        <begin position="63"/>
        <end position="84"/>
    </location>
</feature>
<dbReference type="OrthoDB" id="852402at2"/>
<keyword evidence="4 6" id="KW-1133">Transmembrane helix</keyword>
<keyword evidence="2" id="KW-1003">Cell membrane</keyword>
<dbReference type="PANTHER" id="PTHR36115">
    <property type="entry name" value="PROLINE-RICH ANTIGEN HOMOLOG-RELATED"/>
    <property type="match status" value="1"/>
</dbReference>
<dbReference type="AlphaFoldDB" id="A0A5C8JKT8"/>
<evidence type="ECO:0000259" key="7">
    <source>
        <dbReference type="Pfam" id="PF06271"/>
    </source>
</evidence>
<keyword evidence="9" id="KW-1185">Reference proteome</keyword>
<feature type="domain" description="RDD" evidence="7">
    <location>
        <begin position="15"/>
        <end position="135"/>
    </location>
</feature>
<dbReference type="Pfam" id="PF06271">
    <property type="entry name" value="RDD"/>
    <property type="match status" value="1"/>
</dbReference>
<dbReference type="GO" id="GO:0005886">
    <property type="term" value="C:plasma membrane"/>
    <property type="evidence" value="ECO:0007669"/>
    <property type="project" value="UniProtKB-SubCell"/>
</dbReference>
<reference evidence="8 9" key="1">
    <citation type="submission" date="2019-08" db="EMBL/GenBank/DDBJ databases">
        <authorList>
            <person name="Shi S."/>
        </authorList>
    </citation>
    <scope>NUCLEOTIDE SEQUENCE [LARGE SCALE GENOMIC DNA]</scope>
    <source>
        <strain evidence="8 9">GY10130</strain>
    </source>
</reference>
<evidence type="ECO:0000256" key="1">
    <source>
        <dbReference type="ARBA" id="ARBA00004651"/>
    </source>
</evidence>